<feature type="region of interest" description="Disordered" evidence="1">
    <location>
        <begin position="1"/>
        <end position="21"/>
    </location>
</feature>
<comment type="caution">
    <text evidence="4">The sequence shown here is derived from an EMBL/GenBank/DDBJ whole genome shotgun (WGS) entry which is preliminary data.</text>
</comment>
<proteinExistence type="predicted"/>
<dbReference type="InterPro" id="IPR012338">
    <property type="entry name" value="Beta-lactam/transpept-like"/>
</dbReference>
<evidence type="ECO:0000256" key="1">
    <source>
        <dbReference type="SAM" id="MobiDB-lite"/>
    </source>
</evidence>
<protein>
    <recommendedName>
        <fullName evidence="3">Beta-lactamase-related domain-containing protein</fullName>
    </recommendedName>
</protein>
<dbReference type="InterPro" id="IPR001466">
    <property type="entry name" value="Beta-lactam-related"/>
</dbReference>
<feature type="chain" id="PRO_5005840213" description="Beta-lactamase-related domain-containing protein" evidence="2">
    <location>
        <begin position="18"/>
        <end position="110"/>
    </location>
</feature>
<dbReference type="Pfam" id="PF00144">
    <property type="entry name" value="Beta-lactamase"/>
    <property type="match status" value="1"/>
</dbReference>
<feature type="region of interest" description="Disordered" evidence="1">
    <location>
        <begin position="39"/>
        <end position="61"/>
    </location>
</feature>
<dbReference type="PATRIC" id="fig|36816.3.peg.4918"/>
<evidence type="ECO:0000256" key="2">
    <source>
        <dbReference type="SAM" id="SignalP"/>
    </source>
</evidence>
<accession>A0A0M9X7T5</accession>
<evidence type="ECO:0000313" key="4">
    <source>
        <dbReference type="EMBL" id="KOT36380.1"/>
    </source>
</evidence>
<gene>
    <name evidence="4" type="ORF">ADK41_22750</name>
</gene>
<evidence type="ECO:0000313" key="5">
    <source>
        <dbReference type="Proteomes" id="UP000037773"/>
    </source>
</evidence>
<keyword evidence="5" id="KW-1185">Reference proteome</keyword>
<reference evidence="4 5" key="1">
    <citation type="submission" date="2015-07" db="EMBL/GenBank/DDBJ databases">
        <authorList>
            <person name="Noorani M."/>
        </authorList>
    </citation>
    <scope>NUCLEOTIDE SEQUENCE [LARGE SCALE GENOMIC DNA]</scope>
    <source>
        <strain evidence="4 5">NRRL B-24567</strain>
    </source>
</reference>
<sequence length="110" mass="10922">MSPALLALAPTASSAPAAPPTDTLLPLLVTRGGAPAAALPDLEETGVRHAGTGPGVERADRFRAGSITRTFVATVVPQLADEGRLSLSDTVEEQLPGLVRGAGGASSPSA</sequence>
<feature type="signal peptide" evidence="2">
    <location>
        <begin position="1"/>
        <end position="17"/>
    </location>
</feature>
<dbReference type="SUPFAM" id="SSF56601">
    <property type="entry name" value="beta-lactamase/transpeptidase-like"/>
    <property type="match status" value="1"/>
</dbReference>
<dbReference type="AlphaFoldDB" id="A0A0M9X7T5"/>
<feature type="domain" description="Beta-lactamase-related" evidence="3">
    <location>
        <begin position="29"/>
        <end position="103"/>
    </location>
</feature>
<dbReference type="Gene3D" id="3.40.710.10">
    <property type="entry name" value="DD-peptidase/beta-lactamase superfamily"/>
    <property type="match status" value="1"/>
</dbReference>
<name>A0A0M9X7T5_9ACTN</name>
<dbReference type="EMBL" id="LGCN01000207">
    <property type="protein sequence ID" value="KOT36380.1"/>
    <property type="molecule type" value="Genomic_DNA"/>
</dbReference>
<keyword evidence="2" id="KW-0732">Signal</keyword>
<evidence type="ECO:0000259" key="3">
    <source>
        <dbReference type="Pfam" id="PF00144"/>
    </source>
</evidence>
<organism evidence="4 5">
    <name type="scientific">Streptomyces caelestis</name>
    <dbReference type="NCBI Taxonomy" id="36816"/>
    <lineage>
        <taxon>Bacteria</taxon>
        <taxon>Bacillati</taxon>
        <taxon>Actinomycetota</taxon>
        <taxon>Actinomycetes</taxon>
        <taxon>Kitasatosporales</taxon>
        <taxon>Streptomycetaceae</taxon>
        <taxon>Streptomyces</taxon>
    </lineage>
</organism>
<dbReference type="Proteomes" id="UP000037773">
    <property type="component" value="Unassembled WGS sequence"/>
</dbReference>